<dbReference type="AlphaFoldDB" id="A0A4T0WZ40"/>
<evidence type="ECO:0000313" key="2">
    <source>
        <dbReference type="Proteomes" id="UP000307173"/>
    </source>
</evidence>
<dbReference type="OrthoDB" id="3997689at2759"/>
<protein>
    <submittedName>
        <fullName evidence="1">Uncharacterized protein</fullName>
    </submittedName>
</protein>
<evidence type="ECO:0000313" key="1">
    <source>
        <dbReference type="EMBL" id="TID21882.1"/>
    </source>
</evidence>
<name>A0A4T0WZ40_9ASCO</name>
<reference evidence="1 2" key="1">
    <citation type="journal article" date="2019" name="Front. Genet.">
        <title>Whole-Genome Sequencing of the Opportunistic Yeast Pathogen Candida inconspicua Uncovers Its Hybrid Origin.</title>
        <authorList>
            <person name="Mixao V."/>
            <person name="Hansen A.P."/>
            <person name="Saus E."/>
            <person name="Boekhout T."/>
            <person name="Lass-Florl C."/>
            <person name="Gabaldon T."/>
        </authorList>
    </citation>
    <scope>NUCLEOTIDE SEQUENCE [LARGE SCALE GENOMIC DNA]</scope>
    <source>
        <strain evidence="1 2">CBS 180</strain>
    </source>
</reference>
<keyword evidence="2" id="KW-1185">Reference proteome</keyword>
<sequence>MSVNNIERETVSFNNEFNVSAHQSSDLDSERWISSGSVEEKDGELNTACDYPCTVQDFEHMASTGQYSRRMSSKSKSGLHPYLLSKLTSNKECRDSSLPDISISNFNDKVEKTEAFKNLVNYFRDNHKGWDTPTVNFCNINLTKETKKYITIIQDANIDFTTDLPLHLYNAYLLSTRNRNIPGFEFTAWPLPSNDLLTPRDHILDTNFATLGNEAKGFNEKMHLERFTKVNYVSNQKKVSPKLSMTCFWHPKIDACSEVNECMDAIFEQNINRKLAKLSRKRKVCKNDNTIIQRKDPVDLILDAMLKRNIINRLDTIIDRMIDAYVKAESKISSFPTSKRSDYPVRGMDWLDVASQLEDDNYKSRLLLFRLFKQQLKKDYINGPLDRYPNEFERLGEGEEYKQKVLKSLIRKRSKDKRSNSKRKIHLMKNDLGCFMNLHLN</sequence>
<organism evidence="1 2">
    <name type="scientific">Pichia inconspicua</name>
    <dbReference type="NCBI Taxonomy" id="52247"/>
    <lineage>
        <taxon>Eukaryota</taxon>
        <taxon>Fungi</taxon>
        <taxon>Dikarya</taxon>
        <taxon>Ascomycota</taxon>
        <taxon>Saccharomycotina</taxon>
        <taxon>Pichiomycetes</taxon>
        <taxon>Pichiales</taxon>
        <taxon>Pichiaceae</taxon>
        <taxon>Pichia</taxon>
    </lineage>
</organism>
<comment type="caution">
    <text evidence="1">The sequence shown here is derived from an EMBL/GenBank/DDBJ whole genome shotgun (WGS) entry which is preliminary data.</text>
</comment>
<proteinExistence type="predicted"/>
<dbReference type="EMBL" id="SELW01000551">
    <property type="protein sequence ID" value="TID21882.1"/>
    <property type="molecule type" value="Genomic_DNA"/>
</dbReference>
<dbReference type="Proteomes" id="UP000307173">
    <property type="component" value="Unassembled WGS sequence"/>
</dbReference>
<gene>
    <name evidence="1" type="ORF">CANINC_003366</name>
</gene>
<accession>A0A4T0WZ40</accession>